<proteinExistence type="predicted"/>
<sequence>MASKWVHISNSKESVATEHPKNSSWDWRKLLAIRPKVRPFIWHNINNGKNTSTWFDMWSDLSPLRDMLTPREIVRAGLSLKDSVYDVIENSNWKWPADWLPKYSTLFTLPLVTFKFKKLTLRSLSMLDSWKIPSACLIHEGSASCAMDSELAMKVRKNS</sequence>
<evidence type="ECO:0000313" key="2">
    <source>
        <dbReference type="Proteomes" id="UP000245207"/>
    </source>
</evidence>
<dbReference type="EMBL" id="PKPP01001433">
    <property type="protein sequence ID" value="PWA82773.1"/>
    <property type="molecule type" value="Genomic_DNA"/>
</dbReference>
<dbReference type="Proteomes" id="UP000245207">
    <property type="component" value="Unassembled WGS sequence"/>
</dbReference>
<dbReference type="GO" id="GO:0003964">
    <property type="term" value="F:RNA-directed DNA polymerase activity"/>
    <property type="evidence" value="ECO:0007669"/>
    <property type="project" value="UniProtKB-KW"/>
</dbReference>
<gene>
    <name evidence="1" type="ORF">CTI12_AA174800</name>
</gene>
<name>A0A2U1PAI6_ARTAN</name>
<keyword evidence="2" id="KW-1185">Reference proteome</keyword>
<reference evidence="1 2" key="1">
    <citation type="journal article" date="2018" name="Mol. Plant">
        <title>The genome of Artemisia annua provides insight into the evolution of Asteraceae family and artemisinin biosynthesis.</title>
        <authorList>
            <person name="Shen Q."/>
            <person name="Zhang L."/>
            <person name="Liao Z."/>
            <person name="Wang S."/>
            <person name="Yan T."/>
            <person name="Shi P."/>
            <person name="Liu M."/>
            <person name="Fu X."/>
            <person name="Pan Q."/>
            <person name="Wang Y."/>
            <person name="Lv Z."/>
            <person name="Lu X."/>
            <person name="Zhang F."/>
            <person name="Jiang W."/>
            <person name="Ma Y."/>
            <person name="Chen M."/>
            <person name="Hao X."/>
            <person name="Li L."/>
            <person name="Tang Y."/>
            <person name="Lv G."/>
            <person name="Zhou Y."/>
            <person name="Sun X."/>
            <person name="Brodelius P.E."/>
            <person name="Rose J.K.C."/>
            <person name="Tang K."/>
        </authorList>
    </citation>
    <scope>NUCLEOTIDE SEQUENCE [LARGE SCALE GENOMIC DNA]</scope>
    <source>
        <strain evidence="2">cv. Huhao1</strain>
        <tissue evidence="1">Leaf</tissue>
    </source>
</reference>
<evidence type="ECO:0000313" key="1">
    <source>
        <dbReference type="EMBL" id="PWA82773.1"/>
    </source>
</evidence>
<dbReference type="AlphaFoldDB" id="A0A2U1PAI6"/>
<keyword evidence="1" id="KW-0548">Nucleotidyltransferase</keyword>
<organism evidence="1 2">
    <name type="scientific">Artemisia annua</name>
    <name type="common">Sweet wormwood</name>
    <dbReference type="NCBI Taxonomy" id="35608"/>
    <lineage>
        <taxon>Eukaryota</taxon>
        <taxon>Viridiplantae</taxon>
        <taxon>Streptophyta</taxon>
        <taxon>Embryophyta</taxon>
        <taxon>Tracheophyta</taxon>
        <taxon>Spermatophyta</taxon>
        <taxon>Magnoliopsida</taxon>
        <taxon>eudicotyledons</taxon>
        <taxon>Gunneridae</taxon>
        <taxon>Pentapetalae</taxon>
        <taxon>asterids</taxon>
        <taxon>campanulids</taxon>
        <taxon>Asterales</taxon>
        <taxon>Asteraceae</taxon>
        <taxon>Asteroideae</taxon>
        <taxon>Anthemideae</taxon>
        <taxon>Artemisiinae</taxon>
        <taxon>Artemisia</taxon>
    </lineage>
</organism>
<comment type="caution">
    <text evidence="1">The sequence shown here is derived from an EMBL/GenBank/DDBJ whole genome shotgun (WGS) entry which is preliminary data.</text>
</comment>
<dbReference type="STRING" id="35608.A0A2U1PAI6"/>
<dbReference type="OrthoDB" id="1938625at2759"/>
<protein>
    <submittedName>
        <fullName evidence="1">RNA-directed DNA polymerase, eukaryota, Reverse transcriptase zinc-binding domain protein</fullName>
    </submittedName>
</protein>
<keyword evidence="1" id="KW-0808">Transferase</keyword>
<keyword evidence="1" id="KW-0695">RNA-directed DNA polymerase</keyword>
<accession>A0A2U1PAI6</accession>